<comment type="subunit">
    <text evidence="7">Monomer.</text>
</comment>
<feature type="binding site" evidence="7">
    <location>
        <position position="189"/>
    </location>
    <ligand>
        <name>3-phosphoshikimate</name>
        <dbReference type="ChEBI" id="CHEBI:145989"/>
    </ligand>
</feature>
<accession>A0A965GC79</accession>
<keyword evidence="7" id="KW-0963">Cytoplasm</keyword>
<evidence type="ECO:0000256" key="8">
    <source>
        <dbReference type="SAM" id="MobiDB-lite"/>
    </source>
</evidence>
<dbReference type="InterPro" id="IPR001986">
    <property type="entry name" value="Enolpyruvate_Tfrase_dom"/>
</dbReference>
<comment type="catalytic activity">
    <reaction evidence="6">
        <text>3-phosphoshikimate + phosphoenolpyruvate = 5-O-(1-carboxyvinyl)-3-phosphoshikimate + phosphate</text>
        <dbReference type="Rhea" id="RHEA:21256"/>
        <dbReference type="ChEBI" id="CHEBI:43474"/>
        <dbReference type="ChEBI" id="CHEBI:57701"/>
        <dbReference type="ChEBI" id="CHEBI:58702"/>
        <dbReference type="ChEBI" id="CHEBI:145989"/>
        <dbReference type="EC" id="2.5.1.19"/>
    </reaction>
    <physiologicalReaction direction="left-to-right" evidence="6">
        <dbReference type="Rhea" id="RHEA:21257"/>
    </physiologicalReaction>
</comment>
<dbReference type="Proteomes" id="UP000740727">
    <property type="component" value="Unassembled WGS sequence"/>
</dbReference>
<feature type="binding site" evidence="7">
    <location>
        <position position="50"/>
    </location>
    <ligand>
        <name>3-phosphoshikimate</name>
        <dbReference type="ChEBI" id="CHEBI:145989"/>
    </ligand>
</feature>
<evidence type="ECO:0000313" key="11">
    <source>
        <dbReference type="Proteomes" id="UP000740727"/>
    </source>
</evidence>
<proteinExistence type="inferred from homology"/>
<feature type="binding site" evidence="7">
    <location>
        <position position="45"/>
    </location>
    <ligand>
        <name>phosphoenolpyruvate</name>
        <dbReference type="ChEBI" id="CHEBI:58702"/>
    </ligand>
</feature>
<dbReference type="InterPro" id="IPR006264">
    <property type="entry name" value="EPSP_synthase"/>
</dbReference>
<keyword evidence="4 7" id="KW-0808">Transferase</keyword>
<feature type="domain" description="Enolpyruvate transferase" evidence="9">
    <location>
        <begin position="32"/>
        <end position="473"/>
    </location>
</feature>
<dbReference type="PANTHER" id="PTHR21090">
    <property type="entry name" value="AROM/DEHYDROQUINATE SYNTHASE"/>
    <property type="match status" value="1"/>
</dbReference>
<dbReference type="GO" id="GO:0009423">
    <property type="term" value="P:chorismate biosynthetic process"/>
    <property type="evidence" value="ECO:0007669"/>
    <property type="project" value="UniProtKB-UniRule"/>
</dbReference>
<dbReference type="FunFam" id="3.65.10.10:FF:000011">
    <property type="entry name" value="3-phosphoshikimate 1-carboxyvinyltransferase"/>
    <property type="match status" value="1"/>
</dbReference>
<dbReference type="SUPFAM" id="SSF55205">
    <property type="entry name" value="EPT/RTPC-like"/>
    <property type="match status" value="1"/>
</dbReference>
<feature type="binding site" evidence="7">
    <location>
        <position position="46"/>
    </location>
    <ligand>
        <name>3-phosphoshikimate</name>
        <dbReference type="ChEBI" id="CHEBI:145989"/>
    </ligand>
</feature>
<dbReference type="Pfam" id="PF00275">
    <property type="entry name" value="EPSP_synthase"/>
    <property type="match status" value="1"/>
</dbReference>
<feature type="binding site" evidence="7">
    <location>
        <position position="396"/>
    </location>
    <ligand>
        <name>3-phosphoshikimate</name>
        <dbReference type="ChEBI" id="CHEBI:145989"/>
    </ligand>
</feature>
<evidence type="ECO:0000256" key="2">
    <source>
        <dbReference type="ARBA" id="ARBA00009948"/>
    </source>
</evidence>
<dbReference type="InterPro" id="IPR013792">
    <property type="entry name" value="RNA3'P_cycl/enolpyr_Trfase_a/b"/>
</dbReference>
<dbReference type="InterPro" id="IPR036968">
    <property type="entry name" value="Enolpyruvate_Tfrase_sf"/>
</dbReference>
<dbReference type="PROSITE" id="PS00885">
    <property type="entry name" value="EPSP_SYNTHASE_2"/>
    <property type="match status" value="1"/>
</dbReference>
<dbReference type="EC" id="2.5.1.19" evidence="7"/>
<name>A0A965GC79_9PROT</name>
<feature type="region of interest" description="Disordered" evidence="8">
    <location>
        <begin position="307"/>
        <end position="346"/>
    </location>
</feature>
<keyword evidence="5 7" id="KW-0057">Aromatic amino acid biosynthesis</keyword>
<dbReference type="InterPro" id="IPR023193">
    <property type="entry name" value="EPSP_synthase_CS"/>
</dbReference>
<evidence type="ECO:0000256" key="5">
    <source>
        <dbReference type="ARBA" id="ARBA00023141"/>
    </source>
</evidence>
<feature type="binding site" evidence="7">
    <location>
        <position position="113"/>
    </location>
    <ligand>
        <name>phosphoenolpyruvate</name>
        <dbReference type="ChEBI" id="CHEBI:58702"/>
    </ligand>
</feature>
<reference evidence="10" key="1">
    <citation type="submission" date="2018-10" db="EMBL/GenBank/DDBJ databases">
        <title>Iterative Subtractive Binning of Freshwater Chronoseries Metagenomes Recovers Nearly Complete Genomes from over Four Hundred Novel Species.</title>
        <authorList>
            <person name="Rodriguez-R L.M."/>
            <person name="Tsementzi D."/>
            <person name="Luo C."/>
            <person name="Konstantinidis K.T."/>
        </authorList>
    </citation>
    <scope>NUCLEOTIDE SEQUENCE</scope>
    <source>
        <strain evidence="10">WB5_2A_028</strain>
    </source>
</reference>
<evidence type="ECO:0000256" key="7">
    <source>
        <dbReference type="HAMAP-Rule" id="MF_00210"/>
    </source>
</evidence>
<feature type="binding site" evidence="7">
    <location>
        <position position="187"/>
    </location>
    <ligand>
        <name>3-phosphoshikimate</name>
        <dbReference type="ChEBI" id="CHEBI:145989"/>
    </ligand>
</feature>
<evidence type="ECO:0000256" key="3">
    <source>
        <dbReference type="ARBA" id="ARBA00022605"/>
    </source>
</evidence>
<feature type="binding site" evidence="7">
    <location>
        <position position="189"/>
    </location>
    <ligand>
        <name>phosphoenolpyruvate</name>
        <dbReference type="ChEBI" id="CHEBI:58702"/>
    </ligand>
</feature>
<evidence type="ECO:0000256" key="1">
    <source>
        <dbReference type="ARBA" id="ARBA00004811"/>
    </source>
</evidence>
<organism evidence="10 11">
    <name type="scientific">Candidatus Fonsibacter lacus</name>
    <dbReference type="NCBI Taxonomy" id="2576439"/>
    <lineage>
        <taxon>Bacteria</taxon>
        <taxon>Pseudomonadati</taxon>
        <taxon>Pseudomonadota</taxon>
        <taxon>Alphaproteobacteria</taxon>
        <taxon>Candidatus Pelagibacterales</taxon>
        <taxon>Candidatus Pelagibacterales incertae sedis</taxon>
        <taxon>Candidatus Fonsibacter</taxon>
    </lineage>
</organism>
<feature type="binding site" evidence="7">
    <location>
        <position position="369"/>
    </location>
    <ligand>
        <name>3-phosphoshikimate</name>
        <dbReference type="ChEBI" id="CHEBI:145989"/>
    </ligand>
</feature>
<comment type="function">
    <text evidence="7">Catalyzes the transfer of the enolpyruvyl moiety of phosphoenolpyruvate (PEP) to the 5-hydroxyl of shikimate-3-phosphate (S3P) to produce enolpyruvyl shikimate-3-phosphate and inorganic phosphate.</text>
</comment>
<protein>
    <recommendedName>
        <fullName evidence="7">3-phosphoshikimate 1-carboxyvinyltransferase</fullName>
        <ecNumber evidence="7">2.5.1.19</ecNumber>
    </recommendedName>
    <alternativeName>
        <fullName evidence="7">5-enolpyruvylshikimate-3-phosphate synthase</fullName>
        <shortName evidence="7">EPSP synthase</shortName>
        <shortName evidence="7">EPSPS</shortName>
    </alternativeName>
</protein>
<dbReference type="GO" id="GO:0003866">
    <property type="term" value="F:3-phosphoshikimate 1-carboxyvinyltransferase activity"/>
    <property type="evidence" value="ECO:0007669"/>
    <property type="project" value="UniProtKB-UniRule"/>
</dbReference>
<dbReference type="EMBL" id="RFXN01000002">
    <property type="protein sequence ID" value="NBR93304.1"/>
    <property type="molecule type" value="Genomic_DNA"/>
</dbReference>
<feature type="binding site" evidence="7">
    <location>
        <position position="188"/>
    </location>
    <ligand>
        <name>3-phosphoshikimate</name>
        <dbReference type="ChEBI" id="CHEBI:145989"/>
    </ligand>
</feature>
<dbReference type="PIRSF" id="PIRSF000505">
    <property type="entry name" value="EPSPS"/>
    <property type="match status" value="1"/>
</dbReference>
<comment type="pathway">
    <text evidence="1 7">Metabolic intermediate biosynthesis; chorismate biosynthesis; chorismate from D-erythrose 4-phosphate and phosphoenolpyruvate: step 6/7.</text>
</comment>
<feature type="compositionally biased region" description="Low complexity" evidence="8">
    <location>
        <begin position="317"/>
        <end position="332"/>
    </location>
</feature>
<comment type="subcellular location">
    <subcellularLocation>
        <location evidence="7">Cytoplasm</location>
    </subcellularLocation>
</comment>
<dbReference type="PANTHER" id="PTHR21090:SF5">
    <property type="entry name" value="PENTAFUNCTIONAL AROM POLYPEPTIDE"/>
    <property type="match status" value="1"/>
</dbReference>
<dbReference type="CDD" id="cd01556">
    <property type="entry name" value="EPSP_synthase"/>
    <property type="match status" value="1"/>
</dbReference>
<feature type="active site" description="Proton acceptor" evidence="7">
    <location>
        <position position="369"/>
    </location>
</feature>
<feature type="binding site" evidence="7">
    <location>
        <position position="141"/>
    </location>
    <ligand>
        <name>phosphoenolpyruvate</name>
        <dbReference type="ChEBI" id="CHEBI:58702"/>
    </ligand>
</feature>
<sequence>MPSERATRASGAHIPATPKAEIGSLWSAPGAPTPLAATITLPGSKSVTNRALVLGALADAPSTLHKPLYSRDSTLMINALRSLGVGVDQQPESISISPRSMNGPTAIDVGNAGTVMRFLPPVAALAHGEISFDGDPRSHERPLKPVIVALEELGIKIDHGGRYSLPLTIHGTGEIRGGAITIDASQSSQFLSSLLLVAPRMKEGLTVTHSGAQLPSMPHIEMTIAMLKERGVKVEHLGEKIWRVHPGPIFGLRTLIEPDLSNAAPFMGAALIAGGSVTIKDWPKSTTQPGDQLREIFQAMGGEITRGALVDSKNKNGKTNGSSSSNTGNKSGKNGGNQNGKSGALSDDLTITGTGAIHGIDIDLHDVGELAPSIAAVALLASSPSHLRGIGHLRLHETDRLEALAREFNSLGGNVISHKDSLEIIPAPLHGGTFHTYEDHRIATAGAMIGLRIPNIAVENVETTSKTFPDFPELWSNMLSQVQVTP</sequence>
<gene>
    <name evidence="7 10" type="primary">aroA</name>
    <name evidence="10" type="ORF">EBT44_00310</name>
</gene>
<comment type="caution">
    <text evidence="10">The sequence shown here is derived from an EMBL/GenBank/DDBJ whole genome shotgun (WGS) entry which is preliminary data.</text>
</comment>
<dbReference type="GO" id="GO:0009073">
    <property type="term" value="P:aromatic amino acid family biosynthetic process"/>
    <property type="evidence" value="ECO:0007669"/>
    <property type="project" value="UniProtKB-KW"/>
</dbReference>
<dbReference type="PROSITE" id="PS00104">
    <property type="entry name" value="EPSP_SYNTHASE_1"/>
    <property type="match status" value="1"/>
</dbReference>
<dbReference type="Gene3D" id="3.65.10.10">
    <property type="entry name" value="Enolpyruvate transferase domain"/>
    <property type="match status" value="2"/>
</dbReference>
<evidence type="ECO:0000256" key="6">
    <source>
        <dbReference type="ARBA" id="ARBA00044633"/>
    </source>
</evidence>
<dbReference type="GO" id="GO:0008652">
    <property type="term" value="P:amino acid biosynthetic process"/>
    <property type="evidence" value="ECO:0007669"/>
    <property type="project" value="UniProtKB-KW"/>
</dbReference>
<evidence type="ECO:0000256" key="4">
    <source>
        <dbReference type="ARBA" id="ARBA00022679"/>
    </source>
</evidence>
<dbReference type="HAMAP" id="MF_00210">
    <property type="entry name" value="EPSP_synth"/>
    <property type="match status" value="1"/>
</dbReference>
<dbReference type="AlphaFoldDB" id="A0A965GC79"/>
<keyword evidence="3 7" id="KW-0028">Amino-acid biosynthesis</keyword>
<comment type="caution">
    <text evidence="7">Lacks conserved residue(s) required for the propagation of feature annotation.</text>
</comment>
<feature type="binding site" evidence="7">
    <location>
        <position position="216"/>
    </location>
    <ligand>
        <name>3-phosphoshikimate</name>
        <dbReference type="ChEBI" id="CHEBI:145989"/>
    </ligand>
</feature>
<feature type="binding site" evidence="7">
    <location>
        <position position="466"/>
    </location>
    <ligand>
        <name>phosphoenolpyruvate</name>
        <dbReference type="ChEBI" id="CHEBI:58702"/>
    </ligand>
</feature>
<comment type="similarity">
    <text evidence="2 7">Belongs to the EPSP synthase family.</text>
</comment>
<feature type="binding site" evidence="7">
    <location>
        <position position="45"/>
    </location>
    <ligand>
        <name>3-phosphoshikimate</name>
        <dbReference type="ChEBI" id="CHEBI:145989"/>
    </ligand>
</feature>
<dbReference type="GO" id="GO:0005737">
    <property type="term" value="C:cytoplasm"/>
    <property type="evidence" value="ECO:0007669"/>
    <property type="project" value="UniProtKB-SubCell"/>
</dbReference>
<feature type="binding site" evidence="7">
    <location>
        <position position="400"/>
    </location>
    <ligand>
        <name>phosphoenolpyruvate</name>
        <dbReference type="ChEBI" id="CHEBI:58702"/>
    </ligand>
</feature>
<feature type="binding site" evidence="7">
    <location>
        <position position="441"/>
    </location>
    <ligand>
        <name>phosphoenolpyruvate</name>
        <dbReference type="ChEBI" id="CHEBI:58702"/>
    </ligand>
</feature>
<evidence type="ECO:0000259" key="9">
    <source>
        <dbReference type="Pfam" id="PF00275"/>
    </source>
</evidence>
<dbReference type="NCBIfam" id="TIGR01356">
    <property type="entry name" value="aroA"/>
    <property type="match status" value="1"/>
</dbReference>
<evidence type="ECO:0000313" key="10">
    <source>
        <dbReference type="EMBL" id="NBR93304.1"/>
    </source>
</evidence>